<dbReference type="Gene3D" id="3.40.50.1820">
    <property type="entry name" value="alpha/beta hydrolase"/>
    <property type="match status" value="1"/>
</dbReference>
<feature type="transmembrane region" description="Helical" evidence="2">
    <location>
        <begin position="16"/>
        <end position="37"/>
    </location>
</feature>
<keyword evidence="2" id="KW-0812">Transmembrane</keyword>
<accession>A0A927MEX8</accession>
<reference evidence="4" key="1">
    <citation type="submission" date="2020-10" db="EMBL/GenBank/DDBJ databases">
        <title>Sequencing the genomes of 1000 actinobacteria strains.</title>
        <authorList>
            <person name="Klenk H.-P."/>
        </authorList>
    </citation>
    <scope>NUCLEOTIDE SEQUENCE</scope>
    <source>
        <strain evidence="4">DSM 46832</strain>
    </source>
</reference>
<gene>
    <name evidence="4" type="ORF">H4W31_007494</name>
</gene>
<feature type="transmembrane region" description="Helical" evidence="2">
    <location>
        <begin position="439"/>
        <end position="458"/>
    </location>
</feature>
<proteinExistence type="inferred from homology"/>
<name>A0A927MEX8_9ACTN</name>
<evidence type="ECO:0000256" key="1">
    <source>
        <dbReference type="ARBA" id="ARBA00038115"/>
    </source>
</evidence>
<evidence type="ECO:0000313" key="5">
    <source>
        <dbReference type="Proteomes" id="UP000649753"/>
    </source>
</evidence>
<dbReference type="Proteomes" id="UP000649753">
    <property type="component" value="Unassembled WGS sequence"/>
</dbReference>
<dbReference type="AlphaFoldDB" id="A0A927MEX8"/>
<feature type="transmembrane region" description="Helical" evidence="2">
    <location>
        <begin position="328"/>
        <end position="350"/>
    </location>
</feature>
<feature type="domain" description="AB hydrolase-1" evidence="3">
    <location>
        <begin position="68"/>
        <end position="152"/>
    </location>
</feature>
<keyword evidence="2" id="KW-0472">Membrane</keyword>
<evidence type="ECO:0000259" key="3">
    <source>
        <dbReference type="Pfam" id="PF00561"/>
    </source>
</evidence>
<dbReference type="GO" id="GO:0016787">
    <property type="term" value="F:hydrolase activity"/>
    <property type="evidence" value="ECO:0007669"/>
    <property type="project" value="UniProtKB-KW"/>
</dbReference>
<keyword evidence="5" id="KW-1185">Reference proteome</keyword>
<comment type="similarity">
    <text evidence="1">Belongs to the AB hydrolase superfamily. FUS2 hydrolase family.</text>
</comment>
<protein>
    <submittedName>
        <fullName evidence="4">Dienelactone hydrolase</fullName>
    </submittedName>
</protein>
<dbReference type="Pfam" id="PF00561">
    <property type="entry name" value="Abhydrolase_1"/>
    <property type="match status" value="1"/>
</dbReference>
<dbReference type="PANTHER" id="PTHR22946">
    <property type="entry name" value="DIENELACTONE HYDROLASE DOMAIN-CONTAINING PROTEIN-RELATED"/>
    <property type="match status" value="1"/>
</dbReference>
<comment type="caution">
    <text evidence="4">The sequence shown here is derived from an EMBL/GenBank/DDBJ whole genome shotgun (WGS) entry which is preliminary data.</text>
</comment>
<evidence type="ECO:0000313" key="4">
    <source>
        <dbReference type="EMBL" id="MBE1491856.1"/>
    </source>
</evidence>
<dbReference type="InterPro" id="IPR000073">
    <property type="entry name" value="AB_hydrolase_1"/>
</dbReference>
<feature type="transmembrane region" description="Helical" evidence="2">
    <location>
        <begin position="412"/>
        <end position="432"/>
    </location>
</feature>
<feature type="transmembrane region" description="Helical" evidence="2">
    <location>
        <begin position="464"/>
        <end position="486"/>
    </location>
</feature>
<sequence length="512" mass="52356">MSIERWLVNLVRIRSVLWRSGLLLGVLLLVAGALGIWSAGRDLRSASVHVADVPVEIVRPVGGGTGRPAVVVAHGYAGSGRLMRPFADTLVRRGYVVALPDLAGHAANTRPMTGPDEIDRQLAAVVRYVRSLPEVDPARVALLGHSMGAAAVVRVGAGDPLIAATVAISLGDGTAAALQPGPRHLLLIVGALEPAGIRSVSAAALAGDTAGRRMVRVAFVEHVGVLYADRTHQEAARWLDDALRHQPERSAIAGKRRVAAAGLSLIGMLLLVIAVLVRPPAGAAPPPPAGPVPPIRLPMGRLAGAVLAAPVPALVGGWVSARMLPAPVSGYLVGYFTLAGATLASVAVLARRQAGTRRPEGDLRGPAGAGRLHSRSWTAGATVVALAVGAGAAVVVPIHLGLTSVTPHGSRWWLIGVLALATGALLGGVHAVSRPPWSLAVLAAVCLPLPVAATVGLAPGFLALITPLLAALLALYLVVAGVAWLTGMPWWRTIPAGALMVAWPVAAALPIT</sequence>
<feature type="transmembrane region" description="Helical" evidence="2">
    <location>
        <begin position="258"/>
        <end position="277"/>
    </location>
</feature>
<evidence type="ECO:0000256" key="2">
    <source>
        <dbReference type="SAM" id="Phobius"/>
    </source>
</evidence>
<keyword evidence="4" id="KW-0378">Hydrolase</keyword>
<keyword evidence="2" id="KW-1133">Transmembrane helix</keyword>
<dbReference type="SUPFAM" id="SSF53474">
    <property type="entry name" value="alpha/beta-Hydrolases"/>
    <property type="match status" value="1"/>
</dbReference>
<dbReference type="InterPro" id="IPR050261">
    <property type="entry name" value="FrsA_esterase"/>
</dbReference>
<dbReference type="InterPro" id="IPR029058">
    <property type="entry name" value="AB_hydrolase_fold"/>
</dbReference>
<dbReference type="EMBL" id="JADBEB010000001">
    <property type="protein sequence ID" value="MBE1491856.1"/>
    <property type="molecule type" value="Genomic_DNA"/>
</dbReference>
<dbReference type="RefSeq" id="WP_192770848.1">
    <property type="nucleotide sequence ID" value="NZ_JADBEB010000001.1"/>
</dbReference>
<feature type="transmembrane region" description="Helical" evidence="2">
    <location>
        <begin position="377"/>
        <end position="400"/>
    </location>
</feature>
<organism evidence="4 5">
    <name type="scientific">Plantactinospora soyae</name>
    <dbReference type="NCBI Taxonomy" id="1544732"/>
    <lineage>
        <taxon>Bacteria</taxon>
        <taxon>Bacillati</taxon>
        <taxon>Actinomycetota</taxon>
        <taxon>Actinomycetes</taxon>
        <taxon>Micromonosporales</taxon>
        <taxon>Micromonosporaceae</taxon>
        <taxon>Plantactinospora</taxon>
    </lineage>
</organism>